<keyword evidence="2 4" id="KW-0479">Metal-binding</keyword>
<dbReference type="SUPFAM" id="SSF46626">
    <property type="entry name" value="Cytochrome c"/>
    <property type="match status" value="1"/>
</dbReference>
<dbReference type="Pfam" id="PF13442">
    <property type="entry name" value="Cytochrome_CBB3"/>
    <property type="match status" value="1"/>
</dbReference>
<accession>A0ABY5ZQY0</accession>
<dbReference type="InterPro" id="IPR036909">
    <property type="entry name" value="Cyt_c-like_dom_sf"/>
</dbReference>
<evidence type="ECO:0000313" key="6">
    <source>
        <dbReference type="EMBL" id="UWZ80305.1"/>
    </source>
</evidence>
<sequence length="143" mass="15591">MCARGGCNPPLRVTALLLCVLLLGACTERPPAYPERQAPRGFLEDPAQRAAGAALFRRHCVACHGTPAEGRSGRADFFQPPAMDFSAAIYRSLDSAYLYWRIETGKNVEPFAARGSVMPAWGPHLSEEQIWQLVAHIRARAGG</sequence>
<keyword evidence="3 4" id="KW-0408">Iron</keyword>
<dbReference type="InterPro" id="IPR009056">
    <property type="entry name" value="Cyt_c-like_dom"/>
</dbReference>
<dbReference type="PROSITE" id="PS51007">
    <property type="entry name" value="CYTC"/>
    <property type="match status" value="1"/>
</dbReference>
<dbReference type="Gene3D" id="1.10.760.10">
    <property type="entry name" value="Cytochrome c-like domain"/>
    <property type="match status" value="1"/>
</dbReference>
<keyword evidence="7" id="KW-1185">Reference proteome</keyword>
<gene>
    <name evidence="6" type="ORF">L9S41_02620</name>
</gene>
<keyword evidence="1 4" id="KW-0349">Heme</keyword>
<dbReference type="PROSITE" id="PS51257">
    <property type="entry name" value="PROKAR_LIPOPROTEIN"/>
    <property type="match status" value="1"/>
</dbReference>
<reference evidence="6" key="1">
    <citation type="journal article" date="2022" name="Environ. Microbiol.">
        <title>Geoalkalibacter halelectricus SAP #1 sp. nov. possessing extracellular electron transfer and mineral#reducing capabilities from a haloalkaline environment.</title>
        <authorList>
            <person name="Yadav S."/>
            <person name="Singh R."/>
            <person name="Sundharam S.S."/>
            <person name="Chaudhary S."/>
            <person name="Krishnamurthi S."/>
            <person name="Patil S.A."/>
        </authorList>
    </citation>
    <scope>NUCLEOTIDE SEQUENCE</scope>
    <source>
        <strain evidence="6">SAP-1</strain>
    </source>
</reference>
<proteinExistence type="predicted"/>
<evidence type="ECO:0000256" key="3">
    <source>
        <dbReference type="ARBA" id="ARBA00023004"/>
    </source>
</evidence>
<name>A0ABY5ZQY0_9BACT</name>
<evidence type="ECO:0000256" key="4">
    <source>
        <dbReference type="PROSITE-ProRule" id="PRU00433"/>
    </source>
</evidence>
<evidence type="ECO:0000256" key="2">
    <source>
        <dbReference type="ARBA" id="ARBA00022723"/>
    </source>
</evidence>
<evidence type="ECO:0000313" key="7">
    <source>
        <dbReference type="Proteomes" id="UP001060414"/>
    </source>
</evidence>
<evidence type="ECO:0000256" key="1">
    <source>
        <dbReference type="ARBA" id="ARBA00022617"/>
    </source>
</evidence>
<evidence type="ECO:0000259" key="5">
    <source>
        <dbReference type="PROSITE" id="PS51007"/>
    </source>
</evidence>
<dbReference type="RefSeq" id="WP_260748662.1">
    <property type="nucleotide sequence ID" value="NZ_CP092109.1"/>
</dbReference>
<feature type="domain" description="Cytochrome c" evidence="5">
    <location>
        <begin position="47"/>
        <end position="141"/>
    </location>
</feature>
<dbReference type="EMBL" id="CP092109">
    <property type="protein sequence ID" value="UWZ80305.1"/>
    <property type="molecule type" value="Genomic_DNA"/>
</dbReference>
<protein>
    <submittedName>
        <fullName evidence="6">Cytochrome c</fullName>
    </submittedName>
</protein>
<dbReference type="Proteomes" id="UP001060414">
    <property type="component" value="Chromosome"/>
</dbReference>
<organism evidence="6 7">
    <name type="scientific">Geoalkalibacter halelectricus</name>
    <dbReference type="NCBI Taxonomy" id="2847045"/>
    <lineage>
        <taxon>Bacteria</taxon>
        <taxon>Pseudomonadati</taxon>
        <taxon>Thermodesulfobacteriota</taxon>
        <taxon>Desulfuromonadia</taxon>
        <taxon>Desulfuromonadales</taxon>
        <taxon>Geoalkalibacteraceae</taxon>
        <taxon>Geoalkalibacter</taxon>
    </lineage>
</organism>